<keyword evidence="5" id="KW-0704">Schiff base</keyword>
<evidence type="ECO:0000256" key="1">
    <source>
        <dbReference type="ARBA" id="ARBA00010936"/>
    </source>
</evidence>
<dbReference type="InterPro" id="IPR013785">
    <property type="entry name" value="Aldolase_TIM"/>
</dbReference>
<dbReference type="InterPro" id="IPR011343">
    <property type="entry name" value="DeoC"/>
</dbReference>
<evidence type="ECO:0000256" key="7">
    <source>
        <dbReference type="ARBA" id="ARBA00048791"/>
    </source>
</evidence>
<dbReference type="PANTHER" id="PTHR10889:SF1">
    <property type="entry name" value="DEOXYRIBOSE-PHOSPHATE ALDOLASE"/>
    <property type="match status" value="1"/>
</dbReference>
<comment type="catalytic activity">
    <reaction evidence="7">
        <text>2-deoxy-D-ribose 5-phosphate = D-glyceraldehyde 3-phosphate + acetaldehyde</text>
        <dbReference type="Rhea" id="RHEA:12821"/>
        <dbReference type="ChEBI" id="CHEBI:15343"/>
        <dbReference type="ChEBI" id="CHEBI:59776"/>
        <dbReference type="ChEBI" id="CHEBI:62877"/>
        <dbReference type="EC" id="4.1.2.4"/>
    </reaction>
</comment>
<dbReference type="GO" id="GO:0009264">
    <property type="term" value="P:deoxyribonucleotide catabolic process"/>
    <property type="evidence" value="ECO:0007669"/>
    <property type="project" value="InterPro"/>
</dbReference>
<dbReference type="FunFam" id="3.20.20.70:FF:000044">
    <property type="entry name" value="Deoxyribose-phosphate aldolase"/>
    <property type="match status" value="1"/>
</dbReference>
<protein>
    <recommendedName>
        <fullName evidence="2">deoxyribose-phosphate aldolase</fullName>
        <ecNumber evidence="2">4.1.2.4</ecNumber>
    </recommendedName>
    <alternativeName>
        <fullName evidence="6">2-deoxy-D-ribose 5-phosphate aldolase</fullName>
    </alternativeName>
</protein>
<evidence type="ECO:0000256" key="2">
    <source>
        <dbReference type="ARBA" id="ARBA00012515"/>
    </source>
</evidence>
<comment type="similarity">
    <text evidence="1">Belongs to the DeoC/FbaB aldolase family. DeoC type 1 subfamily.</text>
</comment>
<keyword evidence="3" id="KW-0963">Cytoplasm</keyword>
<gene>
    <name evidence="8" type="ORF">METZ01_LOCUS156206</name>
</gene>
<dbReference type="GO" id="GO:0004139">
    <property type="term" value="F:deoxyribose-phosphate aldolase activity"/>
    <property type="evidence" value="ECO:0007669"/>
    <property type="project" value="UniProtKB-EC"/>
</dbReference>
<reference evidence="8" key="1">
    <citation type="submission" date="2018-05" db="EMBL/GenBank/DDBJ databases">
        <authorList>
            <person name="Lanie J.A."/>
            <person name="Ng W.-L."/>
            <person name="Kazmierczak K.M."/>
            <person name="Andrzejewski T.M."/>
            <person name="Davidsen T.M."/>
            <person name="Wayne K.J."/>
            <person name="Tettelin H."/>
            <person name="Glass J.I."/>
            <person name="Rusch D."/>
            <person name="Podicherti R."/>
            <person name="Tsui H.-C.T."/>
            <person name="Winkler M.E."/>
        </authorList>
    </citation>
    <scope>NUCLEOTIDE SEQUENCE</scope>
</reference>
<dbReference type="EMBL" id="UINC01026249">
    <property type="protein sequence ID" value="SVB03352.1"/>
    <property type="molecule type" value="Genomic_DNA"/>
</dbReference>
<dbReference type="GO" id="GO:0016052">
    <property type="term" value="P:carbohydrate catabolic process"/>
    <property type="evidence" value="ECO:0007669"/>
    <property type="project" value="TreeGrafter"/>
</dbReference>
<dbReference type="PIRSF" id="PIRSF001357">
    <property type="entry name" value="DeoC"/>
    <property type="match status" value="1"/>
</dbReference>
<dbReference type="SMART" id="SM01133">
    <property type="entry name" value="DeoC"/>
    <property type="match status" value="1"/>
</dbReference>
<sequence>MESVSTYIDHTNLRQDVTKSEIEKLCKEALGNNFFSVCVNPVFVPLAADILNNENPKVCTVIGFPLGADSSEMKFAESRYLIHHGAEELDMVINISALKDGNTRLIQSEIEKVVAAADGNCVKVIIETCLLSDEEKKLASKIAKNAGADFVKTSTGFSFAGATQKDVQLIRKTVGPDMGVKASGGVKTLSDLNRLVQAGANRIGTSNALSIINE</sequence>
<dbReference type="AlphaFoldDB" id="A0A382AQI9"/>
<keyword evidence="4" id="KW-0456">Lyase</keyword>
<evidence type="ECO:0000256" key="6">
    <source>
        <dbReference type="ARBA" id="ARBA00032755"/>
    </source>
</evidence>
<proteinExistence type="inferred from homology"/>
<evidence type="ECO:0000256" key="4">
    <source>
        <dbReference type="ARBA" id="ARBA00023239"/>
    </source>
</evidence>
<dbReference type="HAMAP" id="MF_00114">
    <property type="entry name" value="DeoC_type1"/>
    <property type="match status" value="1"/>
</dbReference>
<dbReference type="CDD" id="cd00959">
    <property type="entry name" value="DeoC"/>
    <property type="match status" value="1"/>
</dbReference>
<dbReference type="NCBIfam" id="TIGR00126">
    <property type="entry name" value="deoC"/>
    <property type="match status" value="1"/>
</dbReference>
<dbReference type="Gene3D" id="3.20.20.70">
    <property type="entry name" value="Aldolase class I"/>
    <property type="match status" value="1"/>
</dbReference>
<dbReference type="EC" id="4.1.2.4" evidence="2"/>
<accession>A0A382AQI9</accession>
<evidence type="ECO:0000256" key="5">
    <source>
        <dbReference type="ARBA" id="ARBA00023270"/>
    </source>
</evidence>
<dbReference type="Pfam" id="PF01791">
    <property type="entry name" value="DeoC"/>
    <property type="match status" value="1"/>
</dbReference>
<organism evidence="8">
    <name type="scientific">marine metagenome</name>
    <dbReference type="NCBI Taxonomy" id="408172"/>
    <lineage>
        <taxon>unclassified sequences</taxon>
        <taxon>metagenomes</taxon>
        <taxon>ecological metagenomes</taxon>
    </lineage>
</organism>
<dbReference type="InterPro" id="IPR028581">
    <property type="entry name" value="DeoC_typeI"/>
</dbReference>
<dbReference type="GO" id="GO:0005737">
    <property type="term" value="C:cytoplasm"/>
    <property type="evidence" value="ECO:0007669"/>
    <property type="project" value="InterPro"/>
</dbReference>
<dbReference type="PANTHER" id="PTHR10889">
    <property type="entry name" value="DEOXYRIBOSE-PHOSPHATE ALDOLASE"/>
    <property type="match status" value="1"/>
</dbReference>
<evidence type="ECO:0000256" key="3">
    <source>
        <dbReference type="ARBA" id="ARBA00022490"/>
    </source>
</evidence>
<evidence type="ECO:0000313" key="8">
    <source>
        <dbReference type="EMBL" id="SVB03352.1"/>
    </source>
</evidence>
<dbReference type="InterPro" id="IPR002915">
    <property type="entry name" value="DeoC/FbaB/LacD_aldolase"/>
</dbReference>
<name>A0A382AQI9_9ZZZZ</name>
<dbReference type="SUPFAM" id="SSF51569">
    <property type="entry name" value="Aldolase"/>
    <property type="match status" value="1"/>
</dbReference>